<dbReference type="RefSeq" id="YP_009042520.1">
    <property type="nucleotide sequence ID" value="NC_024355.1"/>
</dbReference>
<dbReference type="OrthoDB" id="37810at10239"/>
<keyword evidence="2" id="KW-1185">Reference proteome</keyword>
<evidence type="ECO:0000313" key="1">
    <source>
        <dbReference type="EMBL" id="AIA64041.1"/>
    </source>
</evidence>
<dbReference type="KEGG" id="vg:19685756"/>
<sequence length="41" mass="4628">MTSNPKCSNCNGQTKHIDTDEYECVYCGCVLDEYGDVIHEI</sequence>
<proteinExistence type="predicted"/>
<evidence type="ECO:0000313" key="2">
    <source>
        <dbReference type="Proteomes" id="UP000026999"/>
    </source>
</evidence>
<reference evidence="1 2" key="1">
    <citation type="journal article" date="2014" name="Genome Announc.">
        <title>Complete Genome Sequence of a Staphylococcus epidermidis Bacteriophage Isolated from the Anterior Nares of Humans.</title>
        <authorList>
            <person name="Aswani V.H."/>
            <person name="Tremblay D.M."/>
            <person name="Moineau S."/>
            <person name="Shukla S.K."/>
        </authorList>
    </citation>
    <scope>NUCLEOTIDE SEQUENCE [LARGE SCALE GENOMIC DNA]</scope>
</reference>
<accession>A0A060AET7</accession>
<dbReference type="GeneID" id="19685756"/>
<protein>
    <submittedName>
        <fullName evidence="1">Uncharacterized protein</fullName>
    </submittedName>
</protein>
<name>A0A060AET7_9CAUD</name>
<dbReference type="EMBL" id="KJ804259">
    <property type="protein sequence ID" value="AIA64041.1"/>
    <property type="molecule type" value="Genomic_DNA"/>
</dbReference>
<gene>
    <name evidence="1" type="ORF">PHAGE6E_14</name>
</gene>
<dbReference type="Proteomes" id="UP000026999">
    <property type="component" value="Segment"/>
</dbReference>
<organism evidence="1 2">
    <name type="scientific">Staphylococcus phage 6ec</name>
    <dbReference type="NCBI Taxonomy" id="1500386"/>
    <lineage>
        <taxon>Viruses</taxon>
        <taxon>Duplodnaviria</taxon>
        <taxon>Heunggongvirae</taxon>
        <taxon>Uroviricota</taxon>
        <taxon>Caudoviricetes</taxon>
        <taxon>Sextaecvirus</taxon>
        <taxon>Sextaecvirus sextaec</taxon>
    </lineage>
</organism>